<dbReference type="AlphaFoldDB" id="A0A0D9X5A0"/>
<dbReference type="EnsemblPlants" id="LPERR08G05310.1">
    <property type="protein sequence ID" value="LPERR08G05310.1"/>
    <property type="gene ID" value="LPERR08G05310"/>
</dbReference>
<keyword evidence="4" id="KW-0479">Metal-binding</keyword>
<evidence type="ECO:0000256" key="1">
    <source>
        <dbReference type="ARBA" id="ARBA00010857"/>
    </source>
</evidence>
<dbReference type="GO" id="GO:0017025">
    <property type="term" value="F:TBP-class protein binding"/>
    <property type="evidence" value="ECO:0007669"/>
    <property type="project" value="InterPro"/>
</dbReference>
<dbReference type="GO" id="GO:0005634">
    <property type="term" value="C:nucleus"/>
    <property type="evidence" value="ECO:0007669"/>
    <property type="project" value="TreeGrafter"/>
</dbReference>
<dbReference type="Pfam" id="PF08271">
    <property type="entry name" value="Zn_Ribbon_TF"/>
    <property type="match status" value="1"/>
</dbReference>
<dbReference type="STRING" id="77586.A0A0D9X5A0"/>
<evidence type="ECO:0000256" key="4">
    <source>
        <dbReference type="PROSITE-ProRule" id="PRU00469"/>
    </source>
</evidence>
<evidence type="ECO:0000256" key="2">
    <source>
        <dbReference type="ARBA" id="ARBA00023015"/>
    </source>
</evidence>
<dbReference type="SMART" id="SM00385">
    <property type="entry name" value="CYCLIN"/>
    <property type="match status" value="2"/>
</dbReference>
<dbReference type="PANTHER" id="PTHR11618">
    <property type="entry name" value="TRANSCRIPTION INITIATION FACTOR IIB-RELATED"/>
    <property type="match status" value="1"/>
</dbReference>
<dbReference type="GO" id="GO:0008270">
    <property type="term" value="F:zinc ion binding"/>
    <property type="evidence" value="ECO:0007669"/>
    <property type="project" value="UniProtKB-KW"/>
</dbReference>
<keyword evidence="4" id="KW-0863">Zinc-finger</keyword>
<dbReference type="InterPro" id="IPR036915">
    <property type="entry name" value="Cyclin-like_sf"/>
</dbReference>
<organism evidence="6 7">
    <name type="scientific">Leersia perrieri</name>
    <dbReference type="NCBI Taxonomy" id="77586"/>
    <lineage>
        <taxon>Eukaryota</taxon>
        <taxon>Viridiplantae</taxon>
        <taxon>Streptophyta</taxon>
        <taxon>Embryophyta</taxon>
        <taxon>Tracheophyta</taxon>
        <taxon>Spermatophyta</taxon>
        <taxon>Magnoliopsida</taxon>
        <taxon>Liliopsida</taxon>
        <taxon>Poales</taxon>
        <taxon>Poaceae</taxon>
        <taxon>BOP clade</taxon>
        <taxon>Oryzoideae</taxon>
        <taxon>Oryzeae</taxon>
        <taxon>Oryzinae</taxon>
        <taxon>Leersia</taxon>
    </lineage>
</organism>
<reference evidence="7" key="2">
    <citation type="submission" date="2013-12" db="EMBL/GenBank/DDBJ databases">
        <authorList>
            <person name="Yu Y."/>
            <person name="Lee S."/>
            <person name="de Baynast K."/>
            <person name="Wissotski M."/>
            <person name="Liu L."/>
            <person name="Talag J."/>
            <person name="Goicoechea J."/>
            <person name="Angelova A."/>
            <person name="Jetty R."/>
            <person name="Kudrna D."/>
            <person name="Golser W."/>
            <person name="Rivera L."/>
            <person name="Zhang J."/>
            <person name="Wing R."/>
        </authorList>
    </citation>
    <scope>NUCLEOTIDE SEQUENCE</scope>
</reference>
<dbReference type="PANTHER" id="PTHR11618:SF24">
    <property type="entry name" value="OS03G0193600 PROTEIN"/>
    <property type="match status" value="1"/>
</dbReference>
<evidence type="ECO:0000313" key="6">
    <source>
        <dbReference type="EnsemblPlants" id="LPERR08G05310.1"/>
    </source>
</evidence>
<protein>
    <recommendedName>
        <fullName evidence="5">TFIIB-type domain-containing protein</fullName>
    </recommendedName>
</protein>
<dbReference type="InterPro" id="IPR013763">
    <property type="entry name" value="Cyclin-like_dom"/>
</dbReference>
<keyword evidence="3" id="KW-0804">Transcription</keyword>
<reference evidence="6 7" key="1">
    <citation type="submission" date="2012-08" db="EMBL/GenBank/DDBJ databases">
        <title>Oryza genome evolution.</title>
        <authorList>
            <person name="Wing R.A."/>
        </authorList>
    </citation>
    <scope>NUCLEOTIDE SEQUENCE</scope>
</reference>
<dbReference type="FunFam" id="1.10.472.170:FF:000001">
    <property type="entry name" value="Transcription initiation factor IIB"/>
    <property type="match status" value="1"/>
</dbReference>
<keyword evidence="7" id="KW-1185">Reference proteome</keyword>
<dbReference type="PRINTS" id="PR00685">
    <property type="entry name" value="TIFACTORIIB"/>
</dbReference>
<dbReference type="Proteomes" id="UP000032180">
    <property type="component" value="Chromosome 8"/>
</dbReference>
<dbReference type="GO" id="GO:0070897">
    <property type="term" value="P:transcription preinitiation complex assembly"/>
    <property type="evidence" value="ECO:0007669"/>
    <property type="project" value="InterPro"/>
</dbReference>
<dbReference type="Pfam" id="PF00382">
    <property type="entry name" value="TFIIB"/>
    <property type="match status" value="2"/>
</dbReference>
<keyword evidence="4" id="KW-0862">Zinc</keyword>
<comment type="similarity">
    <text evidence="1">Belongs to the TFIIB family.</text>
</comment>
<feature type="domain" description="TFIIB-type" evidence="5">
    <location>
        <begin position="5"/>
        <end position="38"/>
    </location>
</feature>
<dbReference type="InterPro" id="IPR013150">
    <property type="entry name" value="TFIIB_cyclin"/>
</dbReference>
<dbReference type="eggNOG" id="KOG1597">
    <property type="taxonomic scope" value="Eukaryota"/>
</dbReference>
<dbReference type="SUPFAM" id="SSF57783">
    <property type="entry name" value="Zinc beta-ribbon"/>
    <property type="match status" value="1"/>
</dbReference>
<dbReference type="InterPro" id="IPR000812">
    <property type="entry name" value="TFIIB"/>
</dbReference>
<evidence type="ECO:0000256" key="3">
    <source>
        <dbReference type="ARBA" id="ARBA00023163"/>
    </source>
</evidence>
<sequence length="315" mass="34529">MDGGNDQSYCKDCHLAVTVVVDHATGDTICTDCGLVLEERYVDETSEWRTFSDSTGGEDRDPNRVGGCSDPFLTHAELGTVVTSATKRQSSATSLPRVHLDMGRESWSHENSLVVAFRAISDMAEQLHLVATIRDHAKEIFKRLEEAKLCPRGRNRDATYAACLHTACRKEGKPRTYAELATVVRDARADATKKKKEIGRVAKIISEQLEEKAGHVMGIGVVRAADYMGRFGSLLGMGKAEVLTAQRAALRLDEQLDVRRNPESIAAAIIYMMARCSGAKTSARDVSAVTNVAEVTIKEACKELTKHAELLFSQE</sequence>
<evidence type="ECO:0000313" key="7">
    <source>
        <dbReference type="Proteomes" id="UP000032180"/>
    </source>
</evidence>
<dbReference type="InterPro" id="IPR013137">
    <property type="entry name" value="Znf_TFIIB"/>
</dbReference>
<evidence type="ECO:0000259" key="5">
    <source>
        <dbReference type="PROSITE" id="PS51134"/>
    </source>
</evidence>
<proteinExistence type="inferred from homology"/>
<keyword evidence="2" id="KW-0805">Transcription regulation</keyword>
<dbReference type="Gramene" id="LPERR08G05310.1">
    <property type="protein sequence ID" value="LPERR08G05310.1"/>
    <property type="gene ID" value="LPERR08G05310"/>
</dbReference>
<dbReference type="HOGENOM" id="CLU_043736_1_2_1"/>
<dbReference type="SUPFAM" id="SSF47954">
    <property type="entry name" value="Cyclin-like"/>
    <property type="match status" value="2"/>
</dbReference>
<name>A0A0D9X5A0_9ORYZ</name>
<dbReference type="GO" id="GO:0097550">
    <property type="term" value="C:transcription preinitiation complex"/>
    <property type="evidence" value="ECO:0007669"/>
    <property type="project" value="TreeGrafter"/>
</dbReference>
<reference evidence="6" key="3">
    <citation type="submission" date="2015-04" db="UniProtKB">
        <authorList>
            <consortium name="EnsemblPlants"/>
        </authorList>
    </citation>
    <scope>IDENTIFICATION</scope>
</reference>
<accession>A0A0D9X5A0</accession>
<dbReference type="PROSITE" id="PS51134">
    <property type="entry name" value="ZF_TFIIB"/>
    <property type="match status" value="1"/>
</dbReference>
<dbReference type="Gene3D" id="1.10.472.170">
    <property type="match status" value="1"/>
</dbReference>
<dbReference type="Gene3D" id="1.10.472.10">
    <property type="entry name" value="Cyclin-like"/>
    <property type="match status" value="1"/>
</dbReference>